<dbReference type="Gene3D" id="1.10.390.10">
    <property type="entry name" value="Neutral Protease Domain 2"/>
    <property type="match status" value="1"/>
</dbReference>
<evidence type="ECO:0000259" key="2">
    <source>
        <dbReference type="Pfam" id="PF01433"/>
    </source>
</evidence>
<dbReference type="SUPFAM" id="SSF63737">
    <property type="entry name" value="Leukotriene A4 hydrolase N-terminal domain"/>
    <property type="match status" value="1"/>
</dbReference>
<dbReference type="InterPro" id="IPR042097">
    <property type="entry name" value="Aminopeptidase_N-like_N_sf"/>
</dbReference>
<dbReference type="Pfam" id="PF01433">
    <property type="entry name" value="Peptidase_M1"/>
    <property type="match status" value="1"/>
</dbReference>
<accession>A0ABS1T543</accession>
<keyword evidence="1" id="KW-1133">Transmembrane helix</keyword>
<dbReference type="CDD" id="cd09604">
    <property type="entry name" value="M1_APN_like"/>
    <property type="match status" value="1"/>
</dbReference>
<dbReference type="InterPro" id="IPR034015">
    <property type="entry name" value="M1_LTA4H"/>
</dbReference>
<reference evidence="3 4" key="1">
    <citation type="submission" date="2021-01" db="EMBL/GenBank/DDBJ databases">
        <title>Genome public.</title>
        <authorList>
            <person name="Liu C."/>
            <person name="Sun Q."/>
        </authorList>
    </citation>
    <scope>NUCLEOTIDE SEQUENCE [LARGE SCALE GENOMIC DNA]</scope>
    <source>
        <strain evidence="3 4">YIM B02515</strain>
    </source>
</reference>
<evidence type="ECO:0000256" key="1">
    <source>
        <dbReference type="SAM" id="Phobius"/>
    </source>
</evidence>
<dbReference type="InterPro" id="IPR027268">
    <property type="entry name" value="Peptidase_M4/M1_CTD_sf"/>
</dbReference>
<dbReference type="PANTHER" id="PTHR45726:SF3">
    <property type="entry name" value="LEUKOTRIENE A-4 HYDROLASE"/>
    <property type="match status" value="1"/>
</dbReference>
<dbReference type="RefSeq" id="WP_202747092.1">
    <property type="nucleotide sequence ID" value="NZ_JAESWC010000001.1"/>
</dbReference>
<feature type="domain" description="Peptidase M1 membrane alanine aminopeptidase" evidence="2">
    <location>
        <begin position="301"/>
        <end position="496"/>
    </location>
</feature>
<proteinExistence type="predicted"/>
<evidence type="ECO:0000313" key="3">
    <source>
        <dbReference type="EMBL" id="MBL4934458.1"/>
    </source>
</evidence>
<evidence type="ECO:0000313" key="4">
    <source>
        <dbReference type="Proteomes" id="UP000632377"/>
    </source>
</evidence>
<organism evidence="3 4">
    <name type="scientific">Clostridium rhizosphaerae</name>
    <dbReference type="NCBI Taxonomy" id="2803861"/>
    <lineage>
        <taxon>Bacteria</taxon>
        <taxon>Bacillati</taxon>
        <taxon>Bacillota</taxon>
        <taxon>Clostridia</taxon>
        <taxon>Eubacteriales</taxon>
        <taxon>Clostridiaceae</taxon>
        <taxon>Clostridium</taxon>
    </lineage>
</organism>
<dbReference type="PANTHER" id="PTHR45726">
    <property type="entry name" value="LEUKOTRIENE A-4 HYDROLASE"/>
    <property type="match status" value="1"/>
</dbReference>
<dbReference type="InterPro" id="IPR014782">
    <property type="entry name" value="Peptidase_M1_dom"/>
</dbReference>
<feature type="transmembrane region" description="Helical" evidence="1">
    <location>
        <begin position="6"/>
        <end position="23"/>
    </location>
</feature>
<dbReference type="EMBL" id="JAESWC010000001">
    <property type="protein sequence ID" value="MBL4934458.1"/>
    <property type="molecule type" value="Genomic_DNA"/>
</dbReference>
<dbReference type="Gene3D" id="2.60.40.1730">
    <property type="entry name" value="tricorn interacting facor f3 domain"/>
    <property type="match status" value="1"/>
</dbReference>
<protein>
    <submittedName>
        <fullName evidence="3">M1 family metallopeptidase</fullName>
    </submittedName>
</protein>
<keyword evidence="1" id="KW-0812">Transmembrane</keyword>
<sequence>MKNKKSFIILGVVVFFIISYYAYGRISLAREKKISRANLVNENITTQEKEEKNSVGFNGERSLYNLDIALNTDNKTVKGHEEVKFKNKYSKGLKEIVFHLYPDSYNSAETMPSIGTTVKKVSKDELGDIKINSVIVNGENLRYAEDNQVLKFLLNKELKPNEVIDIAIDFTLKIPKGNDRLAYQNEQYSLTNWYPILSIYDEKAGSWDETPFYPVGESNYSDCSDYKVSVTVPKGIVAATTGVKVSDKEEGSQSKLGFEASNNRDFVLFLSKRYKLLSKEVDGIRVNSFYVSEETTAKRMLDLACESLSFYNKTFGKYPYPEYDVVETYLQGGAMEYPTVTQMGPYNYLKPEYKENSLTFLDEAVVHETGHQWWFSTVGNNEFREPVLDESFTAYSTALFFENKFGEYTPMGVKGAFLTRSIKGDGPIYRPTDKFDWQNFSKVVYTLGPIALEDLRQKAGQEKFIDIFKTYYDRYKFKNATFDGFLEVVKEKCGSETSDYVRNAFTSSNYSMDKMVLSPEEMKKVQNKAGR</sequence>
<keyword evidence="4" id="KW-1185">Reference proteome</keyword>
<dbReference type="SUPFAM" id="SSF55486">
    <property type="entry name" value="Metalloproteases ('zincins'), catalytic domain"/>
    <property type="match status" value="1"/>
</dbReference>
<gene>
    <name evidence="3" type="ORF">JK636_01650</name>
</gene>
<keyword evidence="1" id="KW-0472">Membrane</keyword>
<dbReference type="Proteomes" id="UP000632377">
    <property type="component" value="Unassembled WGS sequence"/>
</dbReference>
<comment type="caution">
    <text evidence="3">The sequence shown here is derived from an EMBL/GenBank/DDBJ whole genome shotgun (WGS) entry which is preliminary data.</text>
</comment>
<name>A0ABS1T543_9CLOT</name>